<feature type="non-terminal residue" evidence="2">
    <location>
        <position position="1"/>
    </location>
</feature>
<reference evidence="2 3" key="1">
    <citation type="submission" date="2021-06" db="EMBL/GenBank/DDBJ databases">
        <authorList>
            <person name="Palmer J.M."/>
        </authorList>
    </citation>
    <scope>NUCLEOTIDE SEQUENCE [LARGE SCALE GENOMIC DNA]</scope>
    <source>
        <strain evidence="2 3">GA_2019</strain>
        <tissue evidence="2">Muscle</tissue>
    </source>
</reference>
<feature type="region of interest" description="Disordered" evidence="1">
    <location>
        <begin position="130"/>
        <end position="152"/>
    </location>
</feature>
<dbReference type="PANTHER" id="PTHR13076:SF9">
    <property type="entry name" value="COILED-COIL AND C2 DOMAIN-CONTAINING PROTEIN 1-LIKE"/>
    <property type="match status" value="1"/>
</dbReference>
<sequence>FEKLVEESMKNIEMLKNAHAKGLPEEPQRDKTGTVKGTSSPEFKEQFRLNISRTHRGFKRVIQSKGINYRWKVGGDGKDQRASLRSGPAADDGEVVCSGAGVIAFSSRETEGAIKPHGVFFLCLHKAPSPQSKPKHESSSRSSHPDNSPPQYNLHSFSLLNYDKERLERKVCVIPACPPHLFTQGLVAHYCGLAVCRLPEKPSRTPV</sequence>
<proteinExistence type="predicted"/>
<evidence type="ECO:0000313" key="3">
    <source>
        <dbReference type="Proteomes" id="UP001476798"/>
    </source>
</evidence>
<protein>
    <submittedName>
        <fullName evidence="2">Uncharacterized protein</fullName>
    </submittedName>
</protein>
<feature type="region of interest" description="Disordered" evidence="1">
    <location>
        <begin position="16"/>
        <end position="40"/>
    </location>
</feature>
<evidence type="ECO:0000256" key="1">
    <source>
        <dbReference type="SAM" id="MobiDB-lite"/>
    </source>
</evidence>
<evidence type="ECO:0000313" key="2">
    <source>
        <dbReference type="EMBL" id="MEQ2175782.1"/>
    </source>
</evidence>
<dbReference type="InterPro" id="IPR039725">
    <property type="entry name" value="CC2D1A/B"/>
</dbReference>
<dbReference type="EMBL" id="JAHRIO010052032">
    <property type="protein sequence ID" value="MEQ2175782.1"/>
    <property type="molecule type" value="Genomic_DNA"/>
</dbReference>
<dbReference type="PANTHER" id="PTHR13076">
    <property type="entry name" value="COILED-COIL AND C2 DOMAIN-CONTAINING PROTEIN 1-LIKE"/>
    <property type="match status" value="1"/>
</dbReference>
<feature type="compositionally biased region" description="Basic and acidic residues" evidence="1">
    <location>
        <begin position="22"/>
        <end position="33"/>
    </location>
</feature>
<gene>
    <name evidence="2" type="ORF">GOODEAATRI_021264</name>
</gene>
<name>A0ABV0NZX6_9TELE</name>
<organism evidence="2 3">
    <name type="scientific">Goodea atripinnis</name>
    <dbReference type="NCBI Taxonomy" id="208336"/>
    <lineage>
        <taxon>Eukaryota</taxon>
        <taxon>Metazoa</taxon>
        <taxon>Chordata</taxon>
        <taxon>Craniata</taxon>
        <taxon>Vertebrata</taxon>
        <taxon>Euteleostomi</taxon>
        <taxon>Actinopterygii</taxon>
        <taxon>Neopterygii</taxon>
        <taxon>Teleostei</taxon>
        <taxon>Neoteleostei</taxon>
        <taxon>Acanthomorphata</taxon>
        <taxon>Ovalentaria</taxon>
        <taxon>Atherinomorphae</taxon>
        <taxon>Cyprinodontiformes</taxon>
        <taxon>Goodeidae</taxon>
        <taxon>Goodea</taxon>
    </lineage>
</organism>
<accession>A0ABV0NZX6</accession>
<keyword evidence="3" id="KW-1185">Reference proteome</keyword>
<dbReference type="Proteomes" id="UP001476798">
    <property type="component" value="Unassembled WGS sequence"/>
</dbReference>
<comment type="caution">
    <text evidence="2">The sequence shown here is derived from an EMBL/GenBank/DDBJ whole genome shotgun (WGS) entry which is preliminary data.</text>
</comment>
<feature type="compositionally biased region" description="Low complexity" evidence="1">
    <location>
        <begin position="140"/>
        <end position="150"/>
    </location>
</feature>